<organism evidence="18 19">
    <name type="scientific">Elachura formosa</name>
    <name type="common">spotted wren-babbler</name>
    <dbReference type="NCBI Taxonomy" id="1463973"/>
    <lineage>
        <taxon>Eukaryota</taxon>
        <taxon>Metazoa</taxon>
        <taxon>Chordata</taxon>
        <taxon>Craniata</taxon>
        <taxon>Vertebrata</taxon>
        <taxon>Euteleostomi</taxon>
        <taxon>Archelosauria</taxon>
        <taxon>Archosauria</taxon>
        <taxon>Dinosauria</taxon>
        <taxon>Saurischia</taxon>
        <taxon>Theropoda</taxon>
        <taxon>Coelurosauria</taxon>
        <taxon>Aves</taxon>
        <taxon>Neognathae</taxon>
        <taxon>Neoaves</taxon>
        <taxon>Telluraves</taxon>
        <taxon>Australaves</taxon>
        <taxon>Passeriformes</taxon>
        <taxon>Elachuridae</taxon>
        <taxon>Elachura</taxon>
    </lineage>
</organism>
<dbReference type="GO" id="GO:0004609">
    <property type="term" value="F:phosphatidylserine decarboxylase activity"/>
    <property type="evidence" value="ECO:0007669"/>
    <property type="project" value="UniProtKB-EC"/>
</dbReference>
<dbReference type="PANTHER" id="PTHR10067">
    <property type="entry name" value="PHOSPHATIDYLSERINE DECARBOXYLASE"/>
    <property type="match status" value="1"/>
</dbReference>
<keyword evidence="7" id="KW-0812">Transmembrane</keyword>
<comment type="pathway">
    <text evidence="16">Phospholipid metabolism; phosphatidylethanolamine biosynthesis.</text>
</comment>
<dbReference type="GO" id="GO:0005811">
    <property type="term" value="C:lipid droplet"/>
    <property type="evidence" value="ECO:0007669"/>
    <property type="project" value="UniProtKB-SubCell"/>
</dbReference>
<evidence type="ECO:0000256" key="17">
    <source>
        <dbReference type="ARBA" id="ARBA00045136"/>
    </source>
</evidence>
<dbReference type="UniPathway" id="UPA00558"/>
<keyword evidence="10" id="KW-0443">Lipid metabolism</keyword>
<accession>A0A851UXT3</accession>
<keyword evidence="12" id="KW-0594">Phospholipid biosynthesis</keyword>
<evidence type="ECO:0000256" key="12">
    <source>
        <dbReference type="ARBA" id="ARBA00023209"/>
    </source>
</evidence>
<comment type="pathway">
    <text evidence="3">Lipid metabolism.</text>
</comment>
<dbReference type="NCBIfam" id="TIGR00163">
    <property type="entry name" value="PS_decarb"/>
    <property type="match status" value="1"/>
</dbReference>
<evidence type="ECO:0000256" key="7">
    <source>
        <dbReference type="ARBA" id="ARBA00022692"/>
    </source>
</evidence>
<keyword evidence="8" id="KW-0210">Decarboxylase</keyword>
<keyword evidence="9" id="KW-1133">Transmembrane helix</keyword>
<evidence type="ECO:0000256" key="4">
    <source>
        <dbReference type="ARBA" id="ARBA00012243"/>
    </source>
</evidence>
<dbReference type="AlphaFoldDB" id="A0A851UXT3"/>
<keyword evidence="19" id="KW-1185">Reference proteome</keyword>
<comment type="function">
    <text evidence="17">Catalyzes the formation of phosphatidylethanolamine (PtdEtn) from phosphatidylserine (PtdSer). Plays a central role in phospholipid metabolism and in the interorganelle trafficking of phosphatidylserine. May be involved in lipid droplet biogenesis at the endoplasmic reticulum membrane.</text>
</comment>
<evidence type="ECO:0000256" key="14">
    <source>
        <dbReference type="ARBA" id="ARBA00023264"/>
    </source>
</evidence>
<evidence type="ECO:0000256" key="16">
    <source>
        <dbReference type="ARBA" id="ARBA00024326"/>
    </source>
</evidence>
<reference evidence="18" key="1">
    <citation type="submission" date="2019-09" db="EMBL/GenBank/DDBJ databases">
        <title>Bird 10,000 Genomes (B10K) Project - Family phase.</title>
        <authorList>
            <person name="Zhang G."/>
        </authorList>
    </citation>
    <scope>NUCLEOTIDE SEQUENCE</scope>
    <source>
        <strain evidence="18">B10K-IZCAS-20218</strain>
        <tissue evidence="18">Blood</tissue>
    </source>
</reference>
<keyword evidence="13" id="KW-0456">Lyase</keyword>
<evidence type="ECO:0000256" key="5">
    <source>
        <dbReference type="ARBA" id="ARBA00022516"/>
    </source>
</evidence>
<proteinExistence type="inferred from homology"/>
<dbReference type="InterPro" id="IPR033177">
    <property type="entry name" value="PSD-B"/>
</dbReference>
<evidence type="ECO:0000256" key="15">
    <source>
        <dbReference type="ARBA" id="ARBA00023317"/>
    </source>
</evidence>
<evidence type="ECO:0000256" key="2">
    <source>
        <dbReference type="ARBA" id="ARBA00004502"/>
    </source>
</evidence>
<dbReference type="InterPro" id="IPR003817">
    <property type="entry name" value="PS_Dcarbxylase"/>
</dbReference>
<sequence length="318" mass="35395">KVDGPWQVRVLGALPLRSLSQLWGYLNSLVLPVWFRPFGFKLYATIFGCNLDEVPEDLTHYESLGEFFYRTIKEGARPIADAPMVSPADGRVLHFGEIVGERVEQVKGITYSLQALLGTEGAAVGGTTEIERASGESGTTTPRSTPQYLLHPDRNNLYFCVIYLAPGDYHRFHSPVAWVVERRRHFTGDLFSVSPYIVNRLKDLFVLNERIALLGRWRYGFFGMVPVGATNVGSIRINFDESLRTNTRHLTHPPHTFTEAVYTSASSALGGQPLLAGEEMGGFRLGSTIVLVFEAPKDWKFNVKAGQKVKVGEALGEF</sequence>
<dbReference type="OrthoDB" id="4330at2759"/>
<dbReference type="GO" id="GO:0006646">
    <property type="term" value="P:phosphatidylethanolamine biosynthetic process"/>
    <property type="evidence" value="ECO:0007669"/>
    <property type="project" value="UniProtKB-UniPathway"/>
</dbReference>
<evidence type="ECO:0000256" key="3">
    <source>
        <dbReference type="ARBA" id="ARBA00005189"/>
    </source>
</evidence>
<dbReference type="Pfam" id="PF02666">
    <property type="entry name" value="PS_Dcarbxylase"/>
    <property type="match status" value="1"/>
</dbReference>
<keyword evidence="6" id="KW-0551">Lipid droplet</keyword>
<evidence type="ECO:0000256" key="9">
    <source>
        <dbReference type="ARBA" id="ARBA00022989"/>
    </source>
</evidence>
<dbReference type="PANTHER" id="PTHR10067:SF6">
    <property type="entry name" value="PHOSPHATIDYLSERINE DECARBOXYLASE PROENZYME, MITOCHONDRIAL"/>
    <property type="match status" value="1"/>
</dbReference>
<evidence type="ECO:0000256" key="11">
    <source>
        <dbReference type="ARBA" id="ARBA00023136"/>
    </source>
</evidence>
<feature type="non-terminal residue" evidence="18">
    <location>
        <position position="1"/>
    </location>
</feature>
<evidence type="ECO:0000256" key="13">
    <source>
        <dbReference type="ARBA" id="ARBA00023239"/>
    </source>
</evidence>
<dbReference type="InterPro" id="IPR033661">
    <property type="entry name" value="PSD_type1_euk"/>
</dbReference>
<keyword evidence="11" id="KW-0472">Membrane</keyword>
<comment type="caution">
    <text evidence="18">The sequence shown here is derived from an EMBL/GenBank/DDBJ whole genome shotgun (WGS) entry which is preliminary data.</text>
</comment>
<feature type="non-terminal residue" evidence="18">
    <location>
        <position position="318"/>
    </location>
</feature>
<keyword evidence="14" id="KW-1208">Phospholipid metabolism</keyword>
<dbReference type="GO" id="GO:0005739">
    <property type="term" value="C:mitochondrion"/>
    <property type="evidence" value="ECO:0007669"/>
    <property type="project" value="InterPro"/>
</dbReference>
<gene>
    <name evidence="18" type="primary">Psd1</name>
    <name evidence="18" type="ORF">ELAFOR_R02828</name>
</gene>
<evidence type="ECO:0000256" key="1">
    <source>
        <dbReference type="ARBA" id="ARBA00001928"/>
    </source>
</evidence>
<name>A0A851UXT3_9PASS</name>
<evidence type="ECO:0000256" key="10">
    <source>
        <dbReference type="ARBA" id="ARBA00023098"/>
    </source>
</evidence>
<dbReference type="EMBL" id="WBNG01006949">
    <property type="protein sequence ID" value="NXD32619.1"/>
    <property type="molecule type" value="Genomic_DNA"/>
</dbReference>
<dbReference type="HAMAP" id="MF_03208">
    <property type="entry name" value="PS_decarb_PSD_B_type1_euk"/>
    <property type="match status" value="1"/>
</dbReference>
<evidence type="ECO:0000313" key="18">
    <source>
        <dbReference type="EMBL" id="NXD32619.1"/>
    </source>
</evidence>
<keyword evidence="5" id="KW-0444">Lipid biosynthesis</keyword>
<comment type="subcellular location">
    <subcellularLocation>
        <location evidence="2">Lipid droplet</location>
    </subcellularLocation>
</comment>
<keyword evidence="15" id="KW-0670">Pyruvate</keyword>
<comment type="cofactor">
    <cofactor evidence="1">
        <name>pyruvate</name>
        <dbReference type="ChEBI" id="CHEBI:15361"/>
    </cofactor>
</comment>
<dbReference type="EC" id="4.1.1.65" evidence="4"/>
<evidence type="ECO:0000256" key="8">
    <source>
        <dbReference type="ARBA" id="ARBA00022793"/>
    </source>
</evidence>
<dbReference type="Proteomes" id="UP000623542">
    <property type="component" value="Unassembled WGS sequence"/>
</dbReference>
<evidence type="ECO:0000256" key="6">
    <source>
        <dbReference type="ARBA" id="ARBA00022677"/>
    </source>
</evidence>
<evidence type="ECO:0000313" key="19">
    <source>
        <dbReference type="Proteomes" id="UP000623542"/>
    </source>
</evidence>
<protein>
    <recommendedName>
        <fullName evidence="4">phosphatidylserine decarboxylase</fullName>
        <ecNumber evidence="4">4.1.1.65</ecNumber>
    </recommendedName>
</protein>